<feature type="transmembrane region" description="Helical" evidence="2">
    <location>
        <begin position="7"/>
        <end position="26"/>
    </location>
</feature>
<reference evidence="3" key="1">
    <citation type="submission" date="2013-08" db="EMBL/GenBank/DDBJ databases">
        <authorList>
            <person name="Mendez C."/>
            <person name="Richter M."/>
            <person name="Ferrer M."/>
            <person name="Sanchez J."/>
        </authorList>
    </citation>
    <scope>NUCLEOTIDE SEQUENCE</scope>
</reference>
<dbReference type="CDD" id="cd04496">
    <property type="entry name" value="SSB_OBF"/>
    <property type="match status" value="1"/>
</dbReference>
<dbReference type="EMBL" id="AUZX01015530">
    <property type="protein sequence ID" value="EQD28740.1"/>
    <property type="molecule type" value="Genomic_DNA"/>
</dbReference>
<dbReference type="InterPro" id="IPR012340">
    <property type="entry name" value="NA-bd_OB-fold"/>
</dbReference>
<reference evidence="3" key="2">
    <citation type="journal article" date="2014" name="ISME J.">
        <title>Microbial stratification in low pH oxic and suboxic macroscopic growths along an acid mine drainage.</title>
        <authorList>
            <person name="Mendez-Garcia C."/>
            <person name="Mesa V."/>
            <person name="Sprenger R.R."/>
            <person name="Richter M."/>
            <person name="Diez M.S."/>
            <person name="Solano J."/>
            <person name="Bargiela R."/>
            <person name="Golyshina O.V."/>
            <person name="Manteca A."/>
            <person name="Ramos J.L."/>
            <person name="Gallego J.R."/>
            <person name="Llorente I."/>
            <person name="Martins Dos Santos V.A."/>
            <person name="Jensen O.N."/>
            <person name="Pelaez A.I."/>
            <person name="Sanchez J."/>
            <person name="Ferrer M."/>
        </authorList>
    </citation>
    <scope>NUCLEOTIDE SEQUENCE</scope>
</reference>
<dbReference type="PANTHER" id="PTHR10302:SF0">
    <property type="entry name" value="SINGLE-STRANDED DNA-BINDING PROTEIN, MITOCHONDRIAL"/>
    <property type="match status" value="1"/>
</dbReference>
<protein>
    <submittedName>
        <fullName evidence="3">Single-stranded DNA binding protein</fullName>
    </submittedName>
</protein>
<dbReference type="GO" id="GO:0003697">
    <property type="term" value="F:single-stranded DNA binding"/>
    <property type="evidence" value="ECO:0007669"/>
    <property type="project" value="InterPro"/>
</dbReference>
<comment type="caution">
    <text evidence="3">The sequence shown here is derived from an EMBL/GenBank/DDBJ whole genome shotgun (WGS) entry which is preliminary data.</text>
</comment>
<keyword evidence="2" id="KW-0812">Transmembrane</keyword>
<evidence type="ECO:0000256" key="2">
    <source>
        <dbReference type="SAM" id="Phobius"/>
    </source>
</evidence>
<gene>
    <name evidence="3" type="ORF">B1A_21026</name>
</gene>
<sequence length="246" mass="27275">MKFAKIVFWLAGTWGVLMLTPLYFMFQQIGRIHPPIITHPEYYYGFIGVALAWQLAFLVIGADPARLRPMMIPAIFEKCSFAAAAFALGAQGRMPQEILISGGIDLLFVRVISPCVFSKQTPRPTTLLIHEAQSALEMRDALPAPILLFSGGAPFDGDLLLMAKSVNKVILLGNVGKDPEIKSTTSGIAVANFSIATSERFKDKDGNWQDRTEWHNLVAFQRVAEIVRDYVKKGNKLYIEGSLRTS</sequence>
<accession>T0ZG86</accession>
<dbReference type="PANTHER" id="PTHR10302">
    <property type="entry name" value="SINGLE-STRANDED DNA-BINDING PROTEIN"/>
    <property type="match status" value="1"/>
</dbReference>
<dbReference type="Pfam" id="PF00436">
    <property type="entry name" value="SSB"/>
    <property type="match status" value="1"/>
</dbReference>
<proteinExistence type="inferred from homology"/>
<organism evidence="3">
    <name type="scientific">mine drainage metagenome</name>
    <dbReference type="NCBI Taxonomy" id="410659"/>
    <lineage>
        <taxon>unclassified sequences</taxon>
        <taxon>metagenomes</taxon>
        <taxon>ecological metagenomes</taxon>
    </lineage>
</organism>
<name>T0ZG86_9ZZZZ</name>
<dbReference type="SUPFAM" id="SSF50249">
    <property type="entry name" value="Nucleic acid-binding proteins"/>
    <property type="match status" value="1"/>
</dbReference>
<dbReference type="AlphaFoldDB" id="T0ZG86"/>
<dbReference type="PROSITE" id="PS50935">
    <property type="entry name" value="SSB"/>
    <property type="match status" value="1"/>
</dbReference>
<evidence type="ECO:0000313" key="3">
    <source>
        <dbReference type="EMBL" id="EQD28740.1"/>
    </source>
</evidence>
<dbReference type="GO" id="GO:0009295">
    <property type="term" value="C:nucleoid"/>
    <property type="evidence" value="ECO:0007669"/>
    <property type="project" value="TreeGrafter"/>
</dbReference>
<evidence type="ECO:0000256" key="1">
    <source>
        <dbReference type="ARBA" id="ARBA00023125"/>
    </source>
</evidence>
<dbReference type="Gene3D" id="2.40.50.140">
    <property type="entry name" value="Nucleic acid-binding proteins"/>
    <property type="match status" value="1"/>
</dbReference>
<dbReference type="GO" id="GO:0006260">
    <property type="term" value="P:DNA replication"/>
    <property type="evidence" value="ECO:0007669"/>
    <property type="project" value="InterPro"/>
</dbReference>
<dbReference type="HAMAP" id="MF_00984">
    <property type="entry name" value="SSB"/>
    <property type="match status" value="1"/>
</dbReference>
<keyword evidence="2" id="KW-0472">Membrane</keyword>
<keyword evidence="1" id="KW-0238">DNA-binding</keyword>
<keyword evidence="2" id="KW-1133">Transmembrane helix</keyword>
<feature type="transmembrane region" description="Helical" evidence="2">
    <location>
        <begin position="42"/>
        <end position="62"/>
    </location>
</feature>
<dbReference type="InterPro" id="IPR011344">
    <property type="entry name" value="ssDNA-bd"/>
</dbReference>
<dbReference type="InterPro" id="IPR000424">
    <property type="entry name" value="Primosome_PriB/ssb"/>
</dbReference>
<dbReference type="NCBIfam" id="TIGR00621">
    <property type="entry name" value="ssb"/>
    <property type="match status" value="1"/>
</dbReference>
<feature type="non-terminal residue" evidence="3">
    <location>
        <position position="246"/>
    </location>
</feature>